<accession>A0A2I0QYY8</accession>
<evidence type="ECO:0000313" key="2">
    <source>
        <dbReference type="EMBL" id="PKR79542.1"/>
    </source>
</evidence>
<protein>
    <recommendedName>
        <fullName evidence="4">Gliding motility-associated protein GldM N-terminal domain-containing protein</fullName>
    </recommendedName>
</protein>
<sequence>MNKYILLLFSFSFYFLANAQLSCEQILDKKNDILIKSNKSTSDFIDDVDADITQLVHDFEATRVRLMMKRGDLKELNFWKAKADSIRETTALIIDELLEEMNRIAQIADSSDRDYVYRNSYTKKANYLKPLLEIKNLNNRTIPFKRIFGENMYDPNPEGIHIENTLLSFKNDVFQILGNYSFNGDTSSFIPFESEEFFAQSMRNIHPIDTSALSKINSIITLDTKTYVKDPQSDETVDITWMIDNFYYSSVLETAVIINQVILKIKLIEKYSLKLLSRKFNKGY</sequence>
<dbReference type="RefSeq" id="WP_101335733.1">
    <property type="nucleotide sequence ID" value="NZ_PJNI01000024.1"/>
</dbReference>
<gene>
    <name evidence="2" type="ORF">CW751_14420</name>
</gene>
<dbReference type="AlphaFoldDB" id="A0A2I0QYY8"/>
<keyword evidence="1" id="KW-0732">Signal</keyword>
<comment type="caution">
    <text evidence="2">The sequence shown here is derived from an EMBL/GenBank/DDBJ whole genome shotgun (WGS) entry which is preliminary data.</text>
</comment>
<name>A0A2I0QYY8_9FLAO</name>
<dbReference type="OrthoDB" id="1408321at2"/>
<evidence type="ECO:0008006" key="4">
    <source>
        <dbReference type="Google" id="ProtNLM"/>
    </source>
</evidence>
<dbReference type="Proteomes" id="UP000236654">
    <property type="component" value="Unassembled WGS sequence"/>
</dbReference>
<reference evidence="2 3" key="1">
    <citation type="submission" date="2017-12" db="EMBL/GenBank/DDBJ databases">
        <title>The draft genome sequence of Brumimicrobium saltpan LHR20.</title>
        <authorList>
            <person name="Do Z.-J."/>
            <person name="Luo H.-R."/>
        </authorList>
    </citation>
    <scope>NUCLEOTIDE SEQUENCE [LARGE SCALE GENOMIC DNA]</scope>
    <source>
        <strain evidence="2 3">LHR20</strain>
    </source>
</reference>
<proteinExistence type="predicted"/>
<evidence type="ECO:0000256" key="1">
    <source>
        <dbReference type="SAM" id="SignalP"/>
    </source>
</evidence>
<feature type="chain" id="PRO_5014189010" description="Gliding motility-associated protein GldM N-terminal domain-containing protein" evidence="1">
    <location>
        <begin position="20"/>
        <end position="284"/>
    </location>
</feature>
<organism evidence="2 3">
    <name type="scientific">Brumimicrobium salinarum</name>
    <dbReference type="NCBI Taxonomy" id="2058658"/>
    <lineage>
        <taxon>Bacteria</taxon>
        <taxon>Pseudomonadati</taxon>
        <taxon>Bacteroidota</taxon>
        <taxon>Flavobacteriia</taxon>
        <taxon>Flavobacteriales</taxon>
        <taxon>Crocinitomicaceae</taxon>
        <taxon>Brumimicrobium</taxon>
    </lineage>
</organism>
<keyword evidence="3" id="KW-1185">Reference proteome</keyword>
<feature type="signal peptide" evidence="1">
    <location>
        <begin position="1"/>
        <end position="19"/>
    </location>
</feature>
<evidence type="ECO:0000313" key="3">
    <source>
        <dbReference type="Proteomes" id="UP000236654"/>
    </source>
</evidence>
<dbReference type="EMBL" id="PJNI01000024">
    <property type="protein sequence ID" value="PKR79542.1"/>
    <property type="molecule type" value="Genomic_DNA"/>
</dbReference>